<feature type="compositionally biased region" description="Basic and acidic residues" evidence="7">
    <location>
        <begin position="48"/>
        <end position="65"/>
    </location>
</feature>
<reference evidence="8 9" key="1">
    <citation type="submission" date="2022-05" db="EMBL/GenBank/DDBJ databases">
        <authorList>
            <consortium name="Genoscope - CEA"/>
            <person name="William W."/>
        </authorList>
    </citation>
    <scope>NUCLEOTIDE SEQUENCE [LARGE SCALE GENOMIC DNA]</scope>
</reference>
<evidence type="ECO:0000313" key="9">
    <source>
        <dbReference type="Proteomes" id="UP001159405"/>
    </source>
</evidence>
<dbReference type="EMBL" id="CALNXK010000319">
    <property type="protein sequence ID" value="CAH3182309.1"/>
    <property type="molecule type" value="Genomic_DNA"/>
</dbReference>
<feature type="compositionally biased region" description="Basic and acidic residues" evidence="7">
    <location>
        <begin position="1"/>
        <end position="32"/>
    </location>
</feature>
<keyword evidence="4" id="KW-0853">WD repeat</keyword>
<dbReference type="SUPFAM" id="SSF50978">
    <property type="entry name" value="WD40 repeat-like"/>
    <property type="match status" value="1"/>
</dbReference>
<feature type="region of interest" description="Disordered" evidence="7">
    <location>
        <begin position="1"/>
        <end position="172"/>
    </location>
</feature>
<gene>
    <name evidence="8" type="ORF">PLOB_00026561</name>
</gene>
<dbReference type="Pfam" id="PF11540">
    <property type="entry name" value="Dynein_IC2"/>
    <property type="match status" value="1"/>
</dbReference>
<comment type="caution">
    <text evidence="8">The sequence shown here is derived from an EMBL/GenBank/DDBJ whole genome shotgun (WGS) entry which is preliminary data.</text>
</comment>
<dbReference type="InterPro" id="IPR036322">
    <property type="entry name" value="WD40_repeat_dom_sf"/>
</dbReference>
<dbReference type="Proteomes" id="UP001159405">
    <property type="component" value="Unassembled WGS sequence"/>
</dbReference>
<dbReference type="PANTHER" id="PTHR12442">
    <property type="entry name" value="DYNEIN INTERMEDIATE CHAIN"/>
    <property type="match status" value="1"/>
</dbReference>
<keyword evidence="9" id="KW-1185">Reference proteome</keyword>
<accession>A0ABN8RW28</accession>
<dbReference type="InterPro" id="IPR001680">
    <property type="entry name" value="WD40_rpt"/>
</dbReference>
<evidence type="ECO:0008006" key="10">
    <source>
        <dbReference type="Google" id="ProtNLM"/>
    </source>
</evidence>
<evidence type="ECO:0000256" key="2">
    <source>
        <dbReference type="ARBA" id="ARBA00011059"/>
    </source>
</evidence>
<name>A0ABN8RW28_9CNID</name>
<keyword evidence="5" id="KW-0677">Repeat</keyword>
<dbReference type="InterPro" id="IPR015943">
    <property type="entry name" value="WD40/YVTN_repeat-like_dom_sf"/>
</dbReference>
<sequence length="617" mass="68896">MSDRKAELERKRKRLEEIKKAREEKKKQDQEQGKTAAAQKAATTSAAESKETDIERKKREADELLKGIIPDDVIDGTAVSPLLQKPGKTESASPGKDIARPFVQEKRKAPKLGVSQLTQTNIPPKEPVLYNKETQTQNAEPEEPDEFEVAPAPKPKETETQPEPEVSGEENREEVPVIELSEEQKQHILNSGEFSRFFDKATRLMERALCETVDITFDYSGAEAEDTEGDAQAAGKMSFNREFFDERWSRHRTVTCLDWSTQYPELLVASYNNNEDAPHEPDGVALIWNMKYQKESPEYIFHCQSGVMSVTFAKFHPNLIVGGTYSGQIVLWDNRSSKKTPVQRTPLSATAHTHPVYCVNVVGTQNAHNLISVSTDGKMCSWSLDMLSQPQDSMELQYKQSKAVAVTSLSFLAGDVNNFVVGSEEGSVYTACRHGSKAGISDIFEGHYGPATGIDTHSAAGPIDFSYLFLTSSFDWTIKLWSHKNPRPLYSFEDNGDYVYDIQWSPIHPALFAAVDGTGRLDLWNLNNDTEVPTASTHSESMTSLNRLRWTHSGHQIAVGDDDGHVFIYDVGEQLAVPRPDEWSRFQNTVHEIQANASSNIGEIGSPKMSPSKMPFS</sequence>
<dbReference type="PANTHER" id="PTHR12442:SF22">
    <property type="entry name" value="CYTOPLASMIC DYNEIN 1 INTERMEDIATE CHAIN-RELATED"/>
    <property type="match status" value="1"/>
</dbReference>
<evidence type="ECO:0000256" key="3">
    <source>
        <dbReference type="ARBA" id="ARBA00022490"/>
    </source>
</evidence>
<protein>
    <recommendedName>
        <fullName evidence="10">Cytoplasmic dynein 1 intermediate chain 2</fullName>
    </recommendedName>
</protein>
<dbReference type="Gene3D" id="2.130.10.10">
    <property type="entry name" value="YVTN repeat-like/Quinoprotein amine dehydrogenase"/>
    <property type="match status" value="1"/>
</dbReference>
<evidence type="ECO:0000256" key="5">
    <source>
        <dbReference type="ARBA" id="ARBA00022737"/>
    </source>
</evidence>
<feature type="compositionally biased region" description="Low complexity" evidence="7">
    <location>
        <begin position="33"/>
        <end position="47"/>
    </location>
</feature>
<evidence type="ECO:0000256" key="4">
    <source>
        <dbReference type="ARBA" id="ARBA00022574"/>
    </source>
</evidence>
<dbReference type="InterPro" id="IPR050687">
    <property type="entry name" value="Dynein_IC"/>
</dbReference>
<organism evidence="8 9">
    <name type="scientific">Porites lobata</name>
    <dbReference type="NCBI Taxonomy" id="104759"/>
    <lineage>
        <taxon>Eukaryota</taxon>
        <taxon>Metazoa</taxon>
        <taxon>Cnidaria</taxon>
        <taxon>Anthozoa</taxon>
        <taxon>Hexacorallia</taxon>
        <taxon>Scleractinia</taxon>
        <taxon>Fungiina</taxon>
        <taxon>Poritidae</taxon>
        <taxon>Porites</taxon>
    </lineage>
</organism>
<comment type="subcellular location">
    <subcellularLocation>
        <location evidence="1">Cytoplasm</location>
        <location evidence="1">Cytoskeleton</location>
    </subcellularLocation>
</comment>
<keyword evidence="3" id="KW-0963">Cytoplasm</keyword>
<comment type="similarity">
    <text evidence="2">Belongs to the dynein intermediate chain family.</text>
</comment>
<proteinExistence type="inferred from homology"/>
<feature type="compositionally biased region" description="Basic and acidic residues" evidence="7">
    <location>
        <begin position="97"/>
        <end position="107"/>
    </location>
</feature>
<evidence type="ECO:0000256" key="7">
    <source>
        <dbReference type="SAM" id="MobiDB-lite"/>
    </source>
</evidence>
<dbReference type="Pfam" id="PF00400">
    <property type="entry name" value="WD40"/>
    <property type="match status" value="2"/>
</dbReference>
<dbReference type="SMART" id="SM00320">
    <property type="entry name" value="WD40"/>
    <property type="match status" value="6"/>
</dbReference>
<evidence type="ECO:0000313" key="8">
    <source>
        <dbReference type="EMBL" id="CAH3182309.1"/>
    </source>
</evidence>
<evidence type="ECO:0000256" key="1">
    <source>
        <dbReference type="ARBA" id="ARBA00004245"/>
    </source>
</evidence>
<evidence type="ECO:0000256" key="6">
    <source>
        <dbReference type="ARBA" id="ARBA00023212"/>
    </source>
</evidence>
<dbReference type="InterPro" id="IPR025956">
    <property type="entry name" value="DYNC1I1/DYNC1I2"/>
</dbReference>
<keyword evidence="6" id="KW-0206">Cytoskeleton</keyword>